<feature type="region of interest" description="Disordered" evidence="14">
    <location>
        <begin position="929"/>
        <end position="969"/>
    </location>
</feature>
<feature type="region of interest" description="Disordered" evidence="14">
    <location>
        <begin position="1373"/>
        <end position="1442"/>
    </location>
</feature>
<feature type="compositionally biased region" description="Low complexity" evidence="14">
    <location>
        <begin position="1037"/>
        <end position="1066"/>
    </location>
</feature>
<evidence type="ECO:0000256" key="1">
    <source>
        <dbReference type="ARBA" id="ARBA00001946"/>
    </source>
</evidence>
<dbReference type="PROSITE" id="PS50011">
    <property type="entry name" value="PROTEIN_KINASE_DOM"/>
    <property type="match status" value="1"/>
</dbReference>
<feature type="compositionally biased region" description="Low complexity" evidence="14">
    <location>
        <begin position="2462"/>
        <end position="2472"/>
    </location>
</feature>
<dbReference type="InParanoid" id="A0A3Q0G8X1"/>
<dbReference type="EC" id="2.7.11.1" evidence="3"/>
<dbReference type="Gene3D" id="3.10.20.90">
    <property type="entry name" value="Phosphatidylinositol 3-kinase Catalytic Subunit, Chain A, domain 1"/>
    <property type="match status" value="2"/>
</dbReference>
<feature type="region of interest" description="Disordered" evidence="14">
    <location>
        <begin position="2350"/>
        <end position="2397"/>
    </location>
</feature>
<feature type="region of interest" description="Disordered" evidence="14">
    <location>
        <begin position="592"/>
        <end position="611"/>
    </location>
</feature>
<dbReference type="FunFam" id="3.10.20.90:FF:000012">
    <property type="entry name" value="Serine/threonine-protein kinase WNK1 isoform 2"/>
    <property type="match status" value="1"/>
</dbReference>
<keyword evidence="5" id="KW-0723">Serine/threonine-protein kinase</keyword>
<dbReference type="PROSITE" id="PS00108">
    <property type="entry name" value="PROTEIN_KINASE_ST"/>
    <property type="match status" value="1"/>
</dbReference>
<feature type="compositionally biased region" description="Low complexity" evidence="14">
    <location>
        <begin position="399"/>
        <end position="414"/>
    </location>
</feature>
<dbReference type="STRING" id="38654.A0A3Q0G8X1"/>
<protein>
    <recommendedName>
        <fullName evidence="3">non-specific serine/threonine protein kinase</fullName>
        <ecNumber evidence="3">2.7.11.1</ecNumber>
    </recommendedName>
</protein>
<evidence type="ECO:0000256" key="13">
    <source>
        <dbReference type="SAM" id="Coils"/>
    </source>
</evidence>
<accession>A0A3Q0G8X1</accession>
<dbReference type="InterPro" id="IPR000719">
    <property type="entry name" value="Prot_kinase_dom"/>
</dbReference>
<comment type="catalytic activity">
    <reaction evidence="11">
        <text>L-threonyl-[protein] + ATP = O-phospho-L-threonyl-[protein] + ADP + H(+)</text>
        <dbReference type="Rhea" id="RHEA:46608"/>
        <dbReference type="Rhea" id="RHEA-COMP:11060"/>
        <dbReference type="Rhea" id="RHEA-COMP:11605"/>
        <dbReference type="ChEBI" id="CHEBI:15378"/>
        <dbReference type="ChEBI" id="CHEBI:30013"/>
        <dbReference type="ChEBI" id="CHEBI:30616"/>
        <dbReference type="ChEBI" id="CHEBI:61977"/>
        <dbReference type="ChEBI" id="CHEBI:456216"/>
        <dbReference type="EC" id="2.7.11.1"/>
    </reaction>
</comment>
<keyword evidence="16" id="KW-1185">Reference proteome</keyword>
<dbReference type="Pfam" id="PF24889">
    <property type="entry name" value="CCTL2_WNK"/>
    <property type="match status" value="1"/>
</dbReference>
<dbReference type="GO" id="GO:0005737">
    <property type="term" value="C:cytoplasm"/>
    <property type="evidence" value="ECO:0007669"/>
    <property type="project" value="UniProtKB-SubCell"/>
</dbReference>
<feature type="compositionally biased region" description="Low complexity" evidence="14">
    <location>
        <begin position="2376"/>
        <end position="2389"/>
    </location>
</feature>
<evidence type="ECO:0000256" key="12">
    <source>
        <dbReference type="ARBA" id="ARBA00048679"/>
    </source>
</evidence>
<evidence type="ECO:0000256" key="8">
    <source>
        <dbReference type="ARBA" id="ARBA00022741"/>
    </source>
</evidence>
<dbReference type="InterPro" id="IPR050588">
    <property type="entry name" value="WNK_Ser-Thr_kinase"/>
</dbReference>
<dbReference type="InterPro" id="IPR024678">
    <property type="entry name" value="Kinase_OSR1/WNK_CCT"/>
</dbReference>
<feature type="region of interest" description="Disordered" evidence="14">
    <location>
        <begin position="382"/>
        <end position="455"/>
    </location>
</feature>
<dbReference type="SUPFAM" id="SSF56112">
    <property type="entry name" value="Protein kinase-like (PK-like)"/>
    <property type="match status" value="1"/>
</dbReference>
<evidence type="ECO:0000256" key="7">
    <source>
        <dbReference type="ARBA" id="ARBA00022679"/>
    </source>
</evidence>
<evidence type="ECO:0000256" key="11">
    <source>
        <dbReference type="ARBA" id="ARBA00047899"/>
    </source>
</evidence>
<feature type="compositionally biased region" description="Basic residues" evidence="14">
    <location>
        <begin position="2449"/>
        <end position="2461"/>
    </location>
</feature>
<evidence type="ECO:0000256" key="5">
    <source>
        <dbReference type="ARBA" id="ARBA00022527"/>
    </source>
</evidence>
<keyword evidence="13" id="KW-0175">Coiled coil</keyword>
<feature type="compositionally biased region" description="Polar residues" evidence="14">
    <location>
        <begin position="2473"/>
        <end position="2494"/>
    </location>
</feature>
<keyword evidence="8" id="KW-0547">Nucleotide-binding</keyword>
<organism evidence="16 17">
    <name type="scientific">Alligator sinensis</name>
    <name type="common">Chinese alligator</name>
    <dbReference type="NCBI Taxonomy" id="38654"/>
    <lineage>
        <taxon>Eukaryota</taxon>
        <taxon>Metazoa</taxon>
        <taxon>Chordata</taxon>
        <taxon>Craniata</taxon>
        <taxon>Vertebrata</taxon>
        <taxon>Euteleostomi</taxon>
        <taxon>Archelosauria</taxon>
        <taxon>Archosauria</taxon>
        <taxon>Crocodylia</taxon>
        <taxon>Alligatoridae</taxon>
        <taxon>Alligatorinae</taxon>
        <taxon>Alligator</taxon>
    </lineage>
</organism>
<dbReference type="KEGG" id="asn:102382948"/>
<evidence type="ECO:0000256" key="2">
    <source>
        <dbReference type="ARBA" id="ARBA00004496"/>
    </source>
</evidence>
<dbReference type="Pfam" id="PF12202">
    <property type="entry name" value="OSR1_C"/>
    <property type="match status" value="1"/>
</dbReference>
<feature type="region of interest" description="Disordered" evidence="14">
    <location>
        <begin position="509"/>
        <end position="529"/>
    </location>
</feature>
<dbReference type="CDD" id="cd14030">
    <property type="entry name" value="STKc_WNK1"/>
    <property type="match status" value="1"/>
</dbReference>
<feature type="region of interest" description="Disordered" evidence="14">
    <location>
        <begin position="1708"/>
        <end position="1731"/>
    </location>
</feature>
<comment type="subcellular location">
    <subcellularLocation>
        <location evidence="2">Cytoplasm</location>
    </subcellularLocation>
</comment>
<dbReference type="PANTHER" id="PTHR13902">
    <property type="entry name" value="SERINE/THREONINE-PROTEIN KINASE WNK WITH NO LYSINE -RELATED"/>
    <property type="match status" value="1"/>
</dbReference>
<feature type="compositionally biased region" description="Low complexity" evidence="14">
    <location>
        <begin position="944"/>
        <end position="953"/>
    </location>
</feature>
<dbReference type="Proteomes" id="UP000189705">
    <property type="component" value="Unplaced"/>
</dbReference>
<evidence type="ECO:0000256" key="4">
    <source>
        <dbReference type="ARBA" id="ARBA00022490"/>
    </source>
</evidence>
<feature type="compositionally biased region" description="Low complexity" evidence="14">
    <location>
        <begin position="2356"/>
        <end position="2368"/>
    </location>
</feature>
<feature type="region of interest" description="Disordered" evidence="14">
    <location>
        <begin position="2200"/>
        <end position="2238"/>
    </location>
</feature>
<feature type="region of interest" description="Disordered" evidence="14">
    <location>
        <begin position="2071"/>
        <end position="2116"/>
    </location>
</feature>
<gene>
    <name evidence="17" type="primary">WNK1</name>
</gene>
<feature type="compositionally biased region" description="Basic and acidic residues" evidence="14">
    <location>
        <begin position="382"/>
        <end position="398"/>
    </location>
</feature>
<feature type="region of interest" description="Disordered" evidence="14">
    <location>
        <begin position="2439"/>
        <end position="2520"/>
    </location>
</feature>
<reference evidence="17" key="1">
    <citation type="submission" date="2025-08" db="UniProtKB">
        <authorList>
            <consortium name="RefSeq"/>
        </authorList>
    </citation>
    <scope>IDENTIFICATION</scope>
</reference>
<feature type="region of interest" description="Disordered" evidence="14">
    <location>
        <begin position="2588"/>
        <end position="2610"/>
    </location>
</feature>
<feature type="compositionally biased region" description="Basic residues" evidence="14">
    <location>
        <begin position="1424"/>
        <end position="1442"/>
    </location>
</feature>
<feature type="compositionally biased region" description="Polar residues" evidence="14">
    <location>
        <begin position="423"/>
        <end position="439"/>
    </location>
</feature>
<comment type="cofactor">
    <cofactor evidence="1">
        <name>Mg(2+)</name>
        <dbReference type="ChEBI" id="CHEBI:18420"/>
    </cofactor>
</comment>
<evidence type="ECO:0000256" key="9">
    <source>
        <dbReference type="ARBA" id="ARBA00022777"/>
    </source>
</evidence>
<dbReference type="Gene3D" id="3.30.200.20">
    <property type="entry name" value="Phosphorylase Kinase, domain 1"/>
    <property type="match status" value="1"/>
</dbReference>
<feature type="compositionally biased region" description="Low complexity" evidence="14">
    <location>
        <begin position="2593"/>
        <end position="2606"/>
    </location>
</feature>
<keyword evidence="10" id="KW-0067">ATP-binding</keyword>
<name>A0A3Q0G8X1_ALLSI</name>
<evidence type="ECO:0000259" key="15">
    <source>
        <dbReference type="PROSITE" id="PS50011"/>
    </source>
</evidence>
<comment type="catalytic activity">
    <reaction evidence="12">
        <text>L-seryl-[protein] + ATP = O-phospho-L-seryl-[protein] + ADP + H(+)</text>
        <dbReference type="Rhea" id="RHEA:17989"/>
        <dbReference type="Rhea" id="RHEA-COMP:9863"/>
        <dbReference type="Rhea" id="RHEA-COMP:11604"/>
        <dbReference type="ChEBI" id="CHEBI:15378"/>
        <dbReference type="ChEBI" id="CHEBI:29999"/>
        <dbReference type="ChEBI" id="CHEBI:30616"/>
        <dbReference type="ChEBI" id="CHEBI:83421"/>
        <dbReference type="ChEBI" id="CHEBI:456216"/>
        <dbReference type="EC" id="2.7.11.1"/>
    </reaction>
</comment>
<dbReference type="GO" id="GO:0004674">
    <property type="term" value="F:protein serine/threonine kinase activity"/>
    <property type="evidence" value="ECO:0007669"/>
    <property type="project" value="UniProtKB-KW"/>
</dbReference>
<keyword evidence="6" id="KW-0597">Phosphoprotein</keyword>
<dbReference type="GO" id="GO:0005524">
    <property type="term" value="F:ATP binding"/>
    <property type="evidence" value="ECO:0007669"/>
    <property type="project" value="UniProtKB-KW"/>
</dbReference>
<dbReference type="InterPro" id="IPR056865">
    <property type="entry name" value="CCTL2_WNK"/>
</dbReference>
<feature type="coiled-coil region" evidence="13">
    <location>
        <begin position="2400"/>
        <end position="2427"/>
    </location>
</feature>
<evidence type="ECO:0000313" key="16">
    <source>
        <dbReference type="Proteomes" id="UP000189705"/>
    </source>
</evidence>
<sequence length="2746" mass="291600">MAAQEDRSRQQEDIEELETKAVGISPDGRFLKFDIEIGRGSFKTVYKGLDTETTVEVAWCELQDRKLSKSERQRFKEEAGMLKGLQHPNIVRFYDSWESTVKGKKCIVLVTELMTSGTLKTYLKRFKVMKIKVLRSWCRQILKGLQFLHTRTPPIIHRDLKCDNIFITGPTGSVKIGDLGLATLKRASFAKSVIGTPEFMAPEMYEEKYDESVDVYAFGMCMLEMATSEYPYSECQNAAQIYRRVTSGVKPASFDKVAIPEVKEIIEGCIRQNKGERYAIKDLLNHAFFQEETGVRVELAEEDDGEKIAIKLWLRIEDIKKLKGKYKDNEAIEFSFDLERDVPEDVAQEMVESGYVCEGDHKTMAKAIKDRVSLIKRKREQRQLVREEEEKRKQEENSQKQQLEQQLQANAAQAGVKHPPLVTGTTSIPTTSASVSTQVEPEEPEADQHQQLQYQQPSISVLSDGTADSGQGSSVYTESCVSSQHTVSYGSQHEQAIPTATIQGYTPSVGQVQSQQPGGYQPPTVPQRGRSMSVCIPHLSAVPFLSCIPPSAPSTPPPALSAPLSPSYLRTAPEETFAEKLSKALESVLPMHSASPRKHRRSSLPSLFISPPQSMVHPRGGTPMFPDSQIFFPTVHERPVSFSPPPVCPPKVAVAQRRKSTSFLEAQTCHFQPLLKTGQNLAPPGGSPTNWTSEAVVMLGTPHRVTGEPLHVQVNPVFEPAPVYSDCRSGPAPPEDAHYRMHPEAVYLVGMHYPPQLQEHYDTMAYNSQGTEQHLKQVPEQKHVQGGLPQSSAFDYQSGQTFLARPFQTLRLDSGMGPLSPLSSASAPLSADSTQMKFHQVFVPHSAPAVLTHSGDGRASCVFEFHVHTPSSAPGEGGVLPQRVYRSRCGSMDFNQEESTQSIGLHGRLQPVTEEQCNYLGPELTVSRGGSFRRSWPEGSPEYSSDSSQLTSSDIGDFQSPPPAGQSSTAFASDFSFPIVQLPQKVLQESQLFICFPQGASAQQALSTLLSSGPSALYPQMQVQGQAASSTVSGGVPSQPTPLTQQSAQQLPAPQQTGQFQLQQPPGSSGGAPTQSVTQTQAPQIMPMPQAPVGSQLPVSQPVPIIQGEPQLPVAASSLPQPSVAPNIPVGSHYIPVGQPLPTSLLPQFSASQLPMAAPHVSVAQPGFQSLPMSMPAAINQPLLTLATSAAAAAIPVGSTVVPSQLPTLLQPVAQLPSQVLPQLLQPAVQSVGLQASLGQAAEASLPAGDALYQGFPSRLLPQYPGDSNVAPSSAVASVCIPSAVLSPPIPTDALAQPGYLTAVVQPYVEQNVLVPLGGVGGQVQVPQPTVSLAQQVSAASSQQAALEQNVMPVWGPCCHWLFCWEGVSQASVPESLPPTQQPPAQTTPLTSSMDSAHSDVASGMSDGNENVPASSGRHEGRTTKRHYRKSVRSRSRHEKTARPKLRILNVSNKGDRVVECQLETHNRKMVTFKFDLDGDNPEEIASIMVQNEFILATERDSFVEQVREIIEKADEMLSEDVGVELEGDQGLESAQAKDDSFYPGTQKLEGEFKQPSMPQRIGVPPSSFTQVVHSAGRRFIVSPVPESRLKEQTFFTTGIPIGKEIPDVVAASPSHGPGMNLSHSASSLSLQQAFSEIRHGQITEGPSTAPPVFNQTVPPFPPAITSMAGGQQPSLVTPSASVPSTTGISLPVTQSVILSAEQVTSGVAPSTGVSDSSPPPSQSGQQIAGVTSSISAPASFSVATTSQTAQMTGEIIPSVSMPASLAQTQQISGVAALVSLPGAVPPPATSLSVQQIGSTAAPAAPQMSIPAIVQNVVSQPSQLSSSSCTLSQAETVVVSAPQPESTQIVDKSQLCSASGLSLPISAPLSSAVVSSMSSSFTQPAVAHPLLIPSALVPTPILPQAVGAVSTPVLPQVPLLGILPQPVANLPAVQQTLIHSQPQPALLPNQPHTHCLEADVDTQPKAPGIDDIKTLEEKLRSLFSEHGNIGATHPSVSLESSLVMETPLIPGIPTTAVAPTKPMTSISTSLPPTSLPLGPTGLVAMTPVATPGQVGTPVSYVSAQGSIAAAPVKPGTPPSKPPLSRVPVLPVGPELPAGTPSSEPLPPFPGPSLTQSQQPLEDLDAQLRRTLSPETVPVTSAPACPVPAVTAPVTVVAASAPTQPLKDASQSAESSAATTTAGTGVLKMGRFQVSVATDDMLKPQETKPVHFETTSSDSSLSGSSPESTLVKQTSSQPMETVIGTSVDVVDSVLAQPVPATQLPSEVGQPTKVGRFQVTTTTDQVGRFSVSKTQDLVTCGEKELLSVDLEQVSSPGLTPKKGVPELIEPEQSPHVNGPSYELEAAFLSGAAKDLDDGSGSPDSLQPGGSKISLPIQSLSNSFNSSYMSSDNESDIEDEDLKSELRRLREKHLKEIQELQSRQKQEIELLYTKLGKVPPAVIIPPAAPLSGRRRRPTKGKGSKSSRSSSQGNRSPQLSGNLSAQSAPSVLPPQQTLHPPGSAPETGQNNLLQPLKPSPSSENLYSAFTSDGAISVPSLSAPGQGCAKFNCASERVTFKPGGRRTRFLRKMVKKVCPCNQLCRTSSTNTVGATVNSQAPQSQPPAISSSRKGTFTDDLHKLVDNWARDAMNLSGKRAGKGHSNYEGPGMARKFSAPGQLCISMTSSLGATPISAASATSLGHFTKAVCPPQQYNYPAASFAAPWSGTGGPAQQSLGQFQPVAAASLQSFNIGSLQKSISNPPGSNLRTT</sequence>
<dbReference type="FunFam" id="1.10.510.10:FF:000006">
    <property type="entry name" value="Serine/threonine-protein kinase WNK1 isoform 2"/>
    <property type="match status" value="1"/>
</dbReference>
<keyword evidence="7" id="KW-0808">Transferase</keyword>
<feature type="compositionally biased region" description="Polar residues" evidence="14">
    <location>
        <begin position="2229"/>
        <end position="2238"/>
    </location>
</feature>
<dbReference type="Gene3D" id="1.10.510.10">
    <property type="entry name" value="Transferase(Phosphotransferase) domain 1"/>
    <property type="match status" value="1"/>
</dbReference>
<evidence type="ECO:0000256" key="14">
    <source>
        <dbReference type="SAM" id="MobiDB-lite"/>
    </source>
</evidence>
<dbReference type="FunFam" id="3.30.200.20:FF:000494">
    <property type="entry name" value="serine/threonine-protein kinase WNK2 isoform X2"/>
    <property type="match status" value="1"/>
</dbReference>
<feature type="compositionally biased region" description="Polar residues" evidence="14">
    <location>
        <begin position="2502"/>
        <end position="2520"/>
    </location>
</feature>
<keyword evidence="4" id="KW-0963">Cytoplasm</keyword>
<dbReference type="InterPro" id="IPR008271">
    <property type="entry name" value="Ser/Thr_kinase_AS"/>
</dbReference>
<evidence type="ECO:0000256" key="3">
    <source>
        <dbReference type="ARBA" id="ARBA00012513"/>
    </source>
</evidence>
<feature type="region of interest" description="Disordered" evidence="14">
    <location>
        <begin position="1028"/>
        <end position="1081"/>
    </location>
</feature>
<proteinExistence type="predicted"/>
<dbReference type="GeneID" id="102382948"/>
<keyword evidence="9 17" id="KW-0418">Kinase</keyword>
<evidence type="ECO:0000256" key="10">
    <source>
        <dbReference type="ARBA" id="ARBA00022840"/>
    </source>
</evidence>
<evidence type="ECO:0000256" key="6">
    <source>
        <dbReference type="ARBA" id="ARBA00022553"/>
    </source>
</evidence>
<dbReference type="SMART" id="SM00220">
    <property type="entry name" value="S_TKc"/>
    <property type="match status" value="1"/>
</dbReference>
<feature type="compositionally biased region" description="Basic and acidic residues" evidence="14">
    <location>
        <begin position="2200"/>
        <end position="2210"/>
    </location>
</feature>
<evidence type="ECO:0000313" key="17">
    <source>
        <dbReference type="RefSeq" id="XP_025054593.1"/>
    </source>
</evidence>
<dbReference type="Pfam" id="PF00069">
    <property type="entry name" value="Pkinase"/>
    <property type="match status" value="1"/>
</dbReference>
<dbReference type="CTD" id="65125"/>
<dbReference type="InterPro" id="IPR011009">
    <property type="entry name" value="Kinase-like_dom_sf"/>
</dbReference>
<feature type="compositionally biased region" description="Low complexity" evidence="14">
    <location>
        <begin position="509"/>
        <end position="522"/>
    </location>
</feature>
<feature type="domain" description="Protein kinase" evidence="15">
    <location>
        <begin position="31"/>
        <end position="289"/>
    </location>
</feature>
<dbReference type="FunFam" id="3.10.20.90:FF:000007">
    <property type="entry name" value="Serine/threonine-protein kinase WNK1 isoform 1"/>
    <property type="match status" value="1"/>
</dbReference>
<dbReference type="RefSeq" id="XP_025054593.1">
    <property type="nucleotide sequence ID" value="XM_025198808.1"/>
</dbReference>
<feature type="compositionally biased region" description="Low complexity" evidence="14">
    <location>
        <begin position="2213"/>
        <end position="2228"/>
    </location>
</feature>